<organism evidence="6 7">
    <name type="scientific">Pseudomonas syringae pv. aptata</name>
    <dbReference type="NCBI Taxonomy" id="83167"/>
    <lineage>
        <taxon>Bacteria</taxon>
        <taxon>Pseudomonadati</taxon>
        <taxon>Pseudomonadota</taxon>
        <taxon>Gammaproteobacteria</taxon>
        <taxon>Pseudomonadales</taxon>
        <taxon>Pseudomonadaceae</taxon>
        <taxon>Pseudomonas</taxon>
        <taxon>Pseudomonas syringae</taxon>
    </lineage>
</organism>
<comment type="catalytic activity">
    <reaction evidence="1">
        <text>Hydrolysis of alkylated DNA, releasing 3-methyladenine, 3-methylguanine, 7-methylguanine and 7-methyladenine.</text>
        <dbReference type="EC" id="3.2.2.21"/>
    </reaction>
</comment>
<dbReference type="SMART" id="SM00478">
    <property type="entry name" value="ENDO3c"/>
    <property type="match status" value="1"/>
</dbReference>
<evidence type="ECO:0000256" key="3">
    <source>
        <dbReference type="ARBA" id="ARBA00022763"/>
    </source>
</evidence>
<dbReference type="EC" id="3.2.2.21" evidence="2"/>
<dbReference type="PANTHER" id="PTHR43003:SF5">
    <property type="entry name" value="DNA-3-METHYLADENINE GLYCOSYLASE"/>
    <property type="match status" value="1"/>
</dbReference>
<dbReference type="AlphaFoldDB" id="A0A0N8T9C0"/>
<dbReference type="Proteomes" id="UP000274541">
    <property type="component" value="Unassembled WGS sequence"/>
</dbReference>
<dbReference type="EMBL" id="RBPX01000190">
    <property type="protein sequence ID" value="RMO64973.1"/>
    <property type="molecule type" value="Genomic_DNA"/>
</dbReference>
<sequence length="280" mass="30799">MFFIGFAFLAGRSGQVQVIGHGVLNVPRSSQISDHFRLCVNPVCPPGRFNLEVIMSSKSHSADREHAEAVAALRSIDVQWQSLIDHVGPCLHPVSAAQDPFQALVKAVAYQQLHARAGDAMVRRLRALFLDDSLPEVSFPGAQALVDLDDQALRSCGFSASKCRAIKAIAEARLDGLVPEVSAALAMGNEALVERLIQLPGVGRWTVEMMLIYGLGQLDVMPASDFGVCEGYRRLYALQLKPSHRQMARLAERFAPYRTIAAWYLWRVPVDFSELGSSRI</sequence>
<dbReference type="GO" id="GO:0032131">
    <property type="term" value="F:alkylated DNA binding"/>
    <property type="evidence" value="ECO:0007669"/>
    <property type="project" value="TreeGrafter"/>
</dbReference>
<dbReference type="PANTHER" id="PTHR43003">
    <property type="entry name" value="DNA-3-METHYLADENINE GLYCOSYLASE"/>
    <property type="match status" value="1"/>
</dbReference>
<evidence type="ECO:0000259" key="5">
    <source>
        <dbReference type="SMART" id="SM00478"/>
    </source>
</evidence>
<comment type="caution">
    <text evidence="6">The sequence shown here is derived from an EMBL/GenBank/DDBJ whole genome shotgun (WGS) entry which is preliminary data.</text>
</comment>
<evidence type="ECO:0000313" key="7">
    <source>
        <dbReference type="Proteomes" id="UP000274541"/>
    </source>
</evidence>
<protein>
    <recommendedName>
        <fullName evidence="2">DNA-3-methyladenine glycosylase II</fullName>
        <ecNumber evidence="2">3.2.2.21</ecNumber>
    </recommendedName>
</protein>
<proteinExistence type="predicted"/>
<feature type="domain" description="HhH-GPD" evidence="5">
    <location>
        <begin position="109"/>
        <end position="270"/>
    </location>
</feature>
<dbReference type="GO" id="GO:0008725">
    <property type="term" value="F:DNA-3-methyladenine glycosylase activity"/>
    <property type="evidence" value="ECO:0007669"/>
    <property type="project" value="TreeGrafter"/>
</dbReference>
<accession>A0A0N8T9C0</accession>
<keyword evidence="3" id="KW-0227">DNA damage</keyword>
<dbReference type="Pfam" id="PF00730">
    <property type="entry name" value="HhH-GPD"/>
    <property type="match status" value="1"/>
</dbReference>
<evidence type="ECO:0000256" key="1">
    <source>
        <dbReference type="ARBA" id="ARBA00000086"/>
    </source>
</evidence>
<dbReference type="GO" id="GO:0032993">
    <property type="term" value="C:protein-DNA complex"/>
    <property type="evidence" value="ECO:0007669"/>
    <property type="project" value="TreeGrafter"/>
</dbReference>
<dbReference type="SUPFAM" id="SSF48150">
    <property type="entry name" value="DNA-glycosylase"/>
    <property type="match status" value="1"/>
</dbReference>
<dbReference type="Gene3D" id="1.10.1670.40">
    <property type="match status" value="1"/>
</dbReference>
<reference evidence="6 7" key="1">
    <citation type="submission" date="2018-08" db="EMBL/GenBank/DDBJ databases">
        <title>Recombination of ecologically and evolutionarily significant loci maintains genetic cohesion in the Pseudomonas syringae species complex.</title>
        <authorList>
            <person name="Dillon M."/>
            <person name="Thakur S."/>
            <person name="Almeida R.N.D."/>
            <person name="Weir B.S."/>
            <person name="Guttman D.S."/>
        </authorList>
    </citation>
    <scope>NUCLEOTIDE SEQUENCE [LARGE SCALE GENOMIC DNA]</scope>
    <source>
        <strain evidence="6 7">ICMP 4388</strain>
    </source>
</reference>
<name>A0A0N8T9C0_PSEAP</name>
<dbReference type="GO" id="GO:0006285">
    <property type="term" value="P:base-excision repair, AP site formation"/>
    <property type="evidence" value="ECO:0007669"/>
    <property type="project" value="TreeGrafter"/>
</dbReference>
<dbReference type="InterPro" id="IPR003265">
    <property type="entry name" value="HhH-GPD_domain"/>
</dbReference>
<dbReference type="GO" id="GO:0043916">
    <property type="term" value="F:DNA-7-methylguanine glycosylase activity"/>
    <property type="evidence" value="ECO:0007669"/>
    <property type="project" value="TreeGrafter"/>
</dbReference>
<dbReference type="InterPro" id="IPR051912">
    <property type="entry name" value="Alkylbase_DNA_Glycosylase/TA"/>
</dbReference>
<evidence type="ECO:0000256" key="4">
    <source>
        <dbReference type="ARBA" id="ARBA00023204"/>
    </source>
</evidence>
<dbReference type="InterPro" id="IPR011257">
    <property type="entry name" value="DNA_glycosylase"/>
</dbReference>
<dbReference type="CDD" id="cd00056">
    <property type="entry name" value="ENDO3c"/>
    <property type="match status" value="1"/>
</dbReference>
<evidence type="ECO:0000313" key="6">
    <source>
        <dbReference type="EMBL" id="RMO64973.1"/>
    </source>
</evidence>
<dbReference type="GO" id="GO:0006307">
    <property type="term" value="P:DNA alkylation repair"/>
    <property type="evidence" value="ECO:0007669"/>
    <property type="project" value="TreeGrafter"/>
</dbReference>
<keyword evidence="4" id="KW-0234">DNA repair</keyword>
<dbReference type="Gene3D" id="1.10.340.30">
    <property type="entry name" value="Hypothetical protein, domain 2"/>
    <property type="match status" value="1"/>
</dbReference>
<gene>
    <name evidence="6" type="ORF">ALQ37_05241</name>
</gene>
<evidence type="ECO:0000256" key="2">
    <source>
        <dbReference type="ARBA" id="ARBA00012000"/>
    </source>
</evidence>